<dbReference type="InterPro" id="IPR018247">
    <property type="entry name" value="EF_Hand_1_Ca_BS"/>
</dbReference>
<gene>
    <name evidence="1" type="ORF">D4764_11G0004030</name>
</gene>
<accession>A0A5C6PEU5</accession>
<protein>
    <submittedName>
        <fullName evidence="1">Uncharacterized protein</fullName>
    </submittedName>
</protein>
<dbReference type="EMBL" id="RHFK02000003">
    <property type="protein sequence ID" value="TWW78282.1"/>
    <property type="molecule type" value="Genomic_DNA"/>
</dbReference>
<name>A0A5C6PEU5_9TELE</name>
<organism evidence="1 2">
    <name type="scientific">Takifugu flavidus</name>
    <name type="common">sansaifugu</name>
    <dbReference type="NCBI Taxonomy" id="433684"/>
    <lineage>
        <taxon>Eukaryota</taxon>
        <taxon>Metazoa</taxon>
        <taxon>Chordata</taxon>
        <taxon>Craniata</taxon>
        <taxon>Vertebrata</taxon>
        <taxon>Euteleostomi</taxon>
        <taxon>Actinopterygii</taxon>
        <taxon>Neopterygii</taxon>
        <taxon>Teleostei</taxon>
        <taxon>Neoteleostei</taxon>
        <taxon>Acanthomorphata</taxon>
        <taxon>Eupercaria</taxon>
        <taxon>Tetraodontiformes</taxon>
        <taxon>Tetradontoidea</taxon>
        <taxon>Tetraodontidae</taxon>
        <taxon>Takifugu</taxon>
    </lineage>
</organism>
<dbReference type="PROSITE" id="PS00018">
    <property type="entry name" value="EF_HAND_1"/>
    <property type="match status" value="1"/>
</dbReference>
<comment type="caution">
    <text evidence="1">The sequence shown here is derived from an EMBL/GenBank/DDBJ whole genome shotgun (WGS) entry which is preliminary data.</text>
</comment>
<evidence type="ECO:0000313" key="2">
    <source>
        <dbReference type="Proteomes" id="UP000324091"/>
    </source>
</evidence>
<evidence type="ECO:0000313" key="1">
    <source>
        <dbReference type="EMBL" id="TWW78282.1"/>
    </source>
</evidence>
<sequence>MTQRDTKIVGKSYSPGPPSQRCLSHIGQLGCVYRSCDHNRNKKVTLQDWMTCLVDQTEAWFHSFMC</sequence>
<proteinExistence type="predicted"/>
<dbReference type="AlphaFoldDB" id="A0A5C6PEU5"/>
<keyword evidence="2" id="KW-1185">Reference proteome</keyword>
<dbReference type="Proteomes" id="UP000324091">
    <property type="component" value="Chromosome 11"/>
</dbReference>
<reference evidence="1 2" key="1">
    <citation type="submission" date="2019-04" db="EMBL/GenBank/DDBJ databases">
        <title>Chromosome genome assembly for Takifugu flavidus.</title>
        <authorList>
            <person name="Xiao S."/>
        </authorList>
    </citation>
    <scope>NUCLEOTIDE SEQUENCE [LARGE SCALE GENOMIC DNA]</scope>
    <source>
        <strain evidence="1">HTHZ2018</strain>
        <tissue evidence="1">Muscle</tissue>
    </source>
</reference>